<dbReference type="EMBL" id="KB870812">
    <property type="protein sequence ID" value="EOA14517.1"/>
    <property type="molecule type" value="Genomic_DNA"/>
</dbReference>
<evidence type="ECO:0000313" key="1">
    <source>
        <dbReference type="EMBL" id="EOA14517.1"/>
    </source>
</evidence>
<sequence>MVLKSTFEPTRYMDANCKTIMAQRSFEINYGANLEPEEGMRGRGVKQRDIGEGCPSSAVSEIGRHFFT</sequence>
<dbReference type="Proteomes" id="UP000029121">
    <property type="component" value="Unassembled WGS sequence"/>
</dbReference>
<proteinExistence type="predicted"/>
<organism evidence="1 2">
    <name type="scientific">Capsella rubella</name>
    <dbReference type="NCBI Taxonomy" id="81985"/>
    <lineage>
        <taxon>Eukaryota</taxon>
        <taxon>Viridiplantae</taxon>
        <taxon>Streptophyta</taxon>
        <taxon>Embryophyta</taxon>
        <taxon>Tracheophyta</taxon>
        <taxon>Spermatophyta</taxon>
        <taxon>Magnoliopsida</taxon>
        <taxon>eudicotyledons</taxon>
        <taxon>Gunneridae</taxon>
        <taxon>Pentapetalae</taxon>
        <taxon>rosids</taxon>
        <taxon>malvids</taxon>
        <taxon>Brassicales</taxon>
        <taxon>Brassicaceae</taxon>
        <taxon>Camelineae</taxon>
        <taxon>Capsella</taxon>
    </lineage>
</organism>
<keyword evidence="2" id="KW-1185">Reference proteome</keyword>
<accession>R0EZ25</accession>
<gene>
    <name evidence="1" type="ORF">CARUB_v10027745mg</name>
</gene>
<dbReference type="AlphaFoldDB" id="R0EZ25"/>
<evidence type="ECO:0000313" key="2">
    <source>
        <dbReference type="Proteomes" id="UP000029121"/>
    </source>
</evidence>
<reference evidence="2" key="1">
    <citation type="journal article" date="2013" name="Nat. Genet.">
        <title>The Capsella rubella genome and the genomic consequences of rapid mating system evolution.</title>
        <authorList>
            <person name="Slotte T."/>
            <person name="Hazzouri K.M."/>
            <person name="Agren J.A."/>
            <person name="Koenig D."/>
            <person name="Maumus F."/>
            <person name="Guo Y.L."/>
            <person name="Steige K."/>
            <person name="Platts A.E."/>
            <person name="Escobar J.S."/>
            <person name="Newman L.K."/>
            <person name="Wang W."/>
            <person name="Mandakova T."/>
            <person name="Vello E."/>
            <person name="Smith L.M."/>
            <person name="Henz S.R."/>
            <person name="Steffen J."/>
            <person name="Takuno S."/>
            <person name="Brandvain Y."/>
            <person name="Coop G."/>
            <person name="Andolfatto P."/>
            <person name="Hu T.T."/>
            <person name="Blanchette M."/>
            <person name="Clark R.M."/>
            <person name="Quesneville H."/>
            <person name="Nordborg M."/>
            <person name="Gaut B.S."/>
            <person name="Lysak M.A."/>
            <person name="Jenkins J."/>
            <person name="Grimwood J."/>
            <person name="Chapman J."/>
            <person name="Prochnik S."/>
            <person name="Shu S."/>
            <person name="Rokhsar D."/>
            <person name="Schmutz J."/>
            <person name="Weigel D."/>
            <person name="Wright S.I."/>
        </authorList>
    </citation>
    <scope>NUCLEOTIDE SEQUENCE [LARGE SCALE GENOMIC DNA]</scope>
    <source>
        <strain evidence="2">cv. Monte Gargano</strain>
    </source>
</reference>
<name>R0EZ25_9BRAS</name>
<protein>
    <submittedName>
        <fullName evidence="1">Uncharacterized protein</fullName>
    </submittedName>
</protein>